<organism evidence="2 3">
    <name type="scientific">Porphyromonas cangingivalis</name>
    <dbReference type="NCBI Taxonomy" id="36874"/>
    <lineage>
        <taxon>Bacteria</taxon>
        <taxon>Pseudomonadati</taxon>
        <taxon>Bacteroidota</taxon>
        <taxon>Bacteroidia</taxon>
        <taxon>Bacteroidales</taxon>
        <taxon>Porphyromonadaceae</taxon>
        <taxon>Porphyromonas</taxon>
    </lineage>
</organism>
<name>A0A1T4JXA0_PORCN</name>
<dbReference type="Proteomes" id="UP000189956">
    <property type="component" value="Unassembled WGS sequence"/>
</dbReference>
<feature type="transmembrane region" description="Helical" evidence="1">
    <location>
        <begin position="12"/>
        <end position="31"/>
    </location>
</feature>
<reference evidence="2 3" key="1">
    <citation type="submission" date="2017-02" db="EMBL/GenBank/DDBJ databases">
        <authorList>
            <person name="Peterson S.W."/>
        </authorList>
    </citation>
    <scope>NUCLEOTIDE SEQUENCE [LARGE SCALE GENOMIC DNA]</scope>
    <source>
        <strain evidence="2 3">ATCC 700135</strain>
    </source>
</reference>
<evidence type="ECO:0000313" key="3">
    <source>
        <dbReference type="Proteomes" id="UP000189956"/>
    </source>
</evidence>
<dbReference type="EMBL" id="FUWL01000004">
    <property type="protein sequence ID" value="SJZ34655.1"/>
    <property type="molecule type" value="Genomic_DNA"/>
</dbReference>
<accession>A0A1T4JXA0</accession>
<gene>
    <name evidence="2" type="ORF">SAMN02745205_00407</name>
</gene>
<protein>
    <submittedName>
        <fullName evidence="2">Uncharacterized protein</fullName>
    </submittedName>
</protein>
<feature type="transmembrane region" description="Helical" evidence="1">
    <location>
        <begin position="52"/>
        <end position="71"/>
    </location>
</feature>
<keyword evidence="1" id="KW-0812">Transmembrane</keyword>
<evidence type="ECO:0000256" key="1">
    <source>
        <dbReference type="SAM" id="Phobius"/>
    </source>
</evidence>
<proteinExistence type="predicted"/>
<keyword evidence="1" id="KW-0472">Membrane</keyword>
<dbReference type="AlphaFoldDB" id="A0A1T4JXA0"/>
<keyword evidence="1" id="KW-1133">Transmembrane helix</keyword>
<sequence length="76" mass="8947">MSSVTKFFAHPFPEISFMFIVLFVFAGLCANDEPMYKIQSRIRRVRFILVSYLLEGYYCIFADGLMSKYLIDLKML</sequence>
<evidence type="ECO:0000313" key="2">
    <source>
        <dbReference type="EMBL" id="SJZ34655.1"/>
    </source>
</evidence>